<evidence type="ECO:0000256" key="1">
    <source>
        <dbReference type="SAM" id="MobiDB-lite"/>
    </source>
</evidence>
<sequence>MMVESTTATGQSPRTGTVADSGASMASEEVVFPVELSQTGKQRIAGTVFAPPVLSGNVVALVAVPGGTYDRSYWDLHVPGLAGYSFVEAAVARGCVILALDNLGTGASSRPEDADKVTAAEMAEAVAHVAKAFAAGLGTGAFAGLAPQPDVRMRGVGHSLGGLILTTAQANHRPFERIAVLGTSFVEQVVGGSYSEDGQSSPSSEEQIRLTQQMAGASWESGYLEMPREMLRPFFHAEDVPDEVLRAEEAGVTVLPRHAAIDMYRPGLLAPVARKVEVPVFLAYSDADVSANPAAEVAEFAGSRDVTLFRLPGSAHCHNAATTREVLWDRLLLWVAIP</sequence>
<dbReference type="AlphaFoldDB" id="A0A6I4MMV4"/>
<proteinExistence type="predicted"/>
<accession>A0A6I4MMV4</accession>
<protein>
    <submittedName>
        <fullName evidence="3">Alpha/beta fold hydrolase</fullName>
    </submittedName>
</protein>
<dbReference type="Gene3D" id="3.40.50.1820">
    <property type="entry name" value="alpha/beta hydrolase"/>
    <property type="match status" value="1"/>
</dbReference>
<dbReference type="InterPro" id="IPR029058">
    <property type="entry name" value="AB_hydrolase_fold"/>
</dbReference>
<dbReference type="SUPFAM" id="SSF53474">
    <property type="entry name" value="alpha/beta-Hydrolases"/>
    <property type="match status" value="1"/>
</dbReference>
<comment type="caution">
    <text evidence="3">The sequence shown here is derived from an EMBL/GenBank/DDBJ whole genome shotgun (WGS) entry which is preliminary data.</text>
</comment>
<dbReference type="GO" id="GO:0016787">
    <property type="term" value="F:hydrolase activity"/>
    <property type="evidence" value="ECO:0007669"/>
    <property type="project" value="UniProtKB-KW"/>
</dbReference>
<evidence type="ECO:0000313" key="4">
    <source>
        <dbReference type="Proteomes" id="UP000462055"/>
    </source>
</evidence>
<feature type="domain" description="AB hydrolase-1" evidence="2">
    <location>
        <begin position="61"/>
        <end position="320"/>
    </location>
</feature>
<dbReference type="InterPro" id="IPR000073">
    <property type="entry name" value="AB_hydrolase_1"/>
</dbReference>
<name>A0A6I4MMV4_9ACTN</name>
<feature type="compositionally biased region" description="Polar residues" evidence="1">
    <location>
        <begin position="1"/>
        <end position="15"/>
    </location>
</feature>
<dbReference type="Pfam" id="PF12697">
    <property type="entry name" value="Abhydrolase_6"/>
    <property type="match status" value="1"/>
</dbReference>
<evidence type="ECO:0000313" key="3">
    <source>
        <dbReference type="EMBL" id="MWA04831.1"/>
    </source>
</evidence>
<organism evidence="3 4">
    <name type="scientific">Actinomadura physcomitrii</name>
    <dbReference type="NCBI Taxonomy" id="2650748"/>
    <lineage>
        <taxon>Bacteria</taxon>
        <taxon>Bacillati</taxon>
        <taxon>Actinomycetota</taxon>
        <taxon>Actinomycetes</taxon>
        <taxon>Streptosporangiales</taxon>
        <taxon>Thermomonosporaceae</taxon>
        <taxon>Actinomadura</taxon>
    </lineage>
</organism>
<dbReference type="EMBL" id="WBMS02000031">
    <property type="protein sequence ID" value="MWA04831.1"/>
    <property type="molecule type" value="Genomic_DNA"/>
</dbReference>
<gene>
    <name evidence="3" type="ORF">F8568_031570</name>
</gene>
<reference evidence="3" key="1">
    <citation type="submission" date="2019-12" db="EMBL/GenBank/DDBJ databases">
        <title>Actinomadura physcomitrii sp. nov., a novel actinomycete isolated from moss [Physcomitrium sphaericum (Ludw) Fuernr].</title>
        <authorList>
            <person name="Zhuang X."/>
        </authorList>
    </citation>
    <scope>NUCLEOTIDE SEQUENCE [LARGE SCALE GENOMIC DNA]</scope>
    <source>
        <strain evidence="3">LD22</strain>
    </source>
</reference>
<keyword evidence="4" id="KW-1185">Reference proteome</keyword>
<keyword evidence="3" id="KW-0378">Hydrolase</keyword>
<feature type="region of interest" description="Disordered" evidence="1">
    <location>
        <begin position="1"/>
        <end position="22"/>
    </location>
</feature>
<evidence type="ECO:0000259" key="2">
    <source>
        <dbReference type="Pfam" id="PF12697"/>
    </source>
</evidence>
<dbReference type="Proteomes" id="UP000462055">
    <property type="component" value="Unassembled WGS sequence"/>
</dbReference>